<dbReference type="GO" id="GO:0019825">
    <property type="term" value="F:oxygen binding"/>
    <property type="evidence" value="ECO:0007669"/>
    <property type="project" value="InterPro"/>
</dbReference>
<dbReference type="Proteomes" id="UP000271098">
    <property type="component" value="Unassembled WGS sequence"/>
</dbReference>
<evidence type="ECO:0008006" key="3">
    <source>
        <dbReference type="Google" id="ProtNLM"/>
    </source>
</evidence>
<evidence type="ECO:0000313" key="1">
    <source>
        <dbReference type="EMBL" id="VDN44612.1"/>
    </source>
</evidence>
<gene>
    <name evidence="1" type="ORF">GPUH_LOCUS25745</name>
</gene>
<accession>A0A3P7RMY6</accession>
<dbReference type="InterPro" id="IPR012292">
    <property type="entry name" value="Globin/Proto"/>
</dbReference>
<protein>
    <recommendedName>
        <fullName evidence="3">Globin family profile domain-containing protein</fullName>
    </recommendedName>
</protein>
<dbReference type="EMBL" id="UYRT01106692">
    <property type="protein sequence ID" value="VDN44612.1"/>
    <property type="molecule type" value="Genomic_DNA"/>
</dbReference>
<evidence type="ECO:0000313" key="2">
    <source>
        <dbReference type="Proteomes" id="UP000271098"/>
    </source>
</evidence>
<dbReference type="GO" id="GO:0020037">
    <property type="term" value="F:heme binding"/>
    <property type="evidence" value="ECO:0007669"/>
    <property type="project" value="InterPro"/>
</dbReference>
<organism evidence="1 2">
    <name type="scientific">Gongylonema pulchrum</name>
    <dbReference type="NCBI Taxonomy" id="637853"/>
    <lineage>
        <taxon>Eukaryota</taxon>
        <taxon>Metazoa</taxon>
        <taxon>Ecdysozoa</taxon>
        <taxon>Nematoda</taxon>
        <taxon>Chromadorea</taxon>
        <taxon>Rhabditida</taxon>
        <taxon>Spirurina</taxon>
        <taxon>Spiruromorpha</taxon>
        <taxon>Spiruroidea</taxon>
        <taxon>Gongylonematidae</taxon>
        <taxon>Gongylonema</taxon>
    </lineage>
</organism>
<proteinExistence type="predicted"/>
<keyword evidence="2" id="KW-1185">Reference proteome</keyword>
<sequence>MINNVEDESSISNRIKKVGQSHVILCQSSFNADIWEKLGEITMECFSSLDAVQLIILTLLAELENRNMEMGL</sequence>
<name>A0A3P7RMY6_9BILA</name>
<dbReference type="AlphaFoldDB" id="A0A3P7RMY6"/>
<dbReference type="OrthoDB" id="5848155at2759"/>
<dbReference type="Gene3D" id="1.10.490.10">
    <property type="entry name" value="Globins"/>
    <property type="match status" value="1"/>
</dbReference>
<reference evidence="1 2" key="1">
    <citation type="submission" date="2018-11" db="EMBL/GenBank/DDBJ databases">
        <authorList>
            <consortium name="Pathogen Informatics"/>
        </authorList>
    </citation>
    <scope>NUCLEOTIDE SEQUENCE [LARGE SCALE GENOMIC DNA]</scope>
</reference>